<evidence type="ECO:0000256" key="1">
    <source>
        <dbReference type="SAM" id="MobiDB-lite"/>
    </source>
</evidence>
<dbReference type="AlphaFoldDB" id="A0A6J7L372"/>
<feature type="compositionally biased region" description="Polar residues" evidence="1">
    <location>
        <begin position="67"/>
        <end position="78"/>
    </location>
</feature>
<feature type="compositionally biased region" description="Low complexity" evidence="1">
    <location>
        <begin position="8"/>
        <end position="27"/>
    </location>
</feature>
<gene>
    <name evidence="2" type="ORF">UFOPK3564_04171</name>
</gene>
<protein>
    <submittedName>
        <fullName evidence="2">Unannotated protein</fullName>
    </submittedName>
</protein>
<name>A0A6J7L372_9ZZZZ</name>
<organism evidence="2">
    <name type="scientific">freshwater metagenome</name>
    <dbReference type="NCBI Taxonomy" id="449393"/>
    <lineage>
        <taxon>unclassified sequences</taxon>
        <taxon>metagenomes</taxon>
        <taxon>ecological metagenomes</taxon>
    </lineage>
</organism>
<sequence>MTGGTTIRSARSARLSSRRPSSASIRRVAVPVASPKPVGSRSATVIFDPSPSMRGSSAPTTGKPLTRTVNRSTSNANSRPPGPACSFWRRPPCHRTIGAEPATGISTRALPFPAV</sequence>
<evidence type="ECO:0000313" key="2">
    <source>
        <dbReference type="EMBL" id="CAB4962630.1"/>
    </source>
</evidence>
<reference evidence="2" key="1">
    <citation type="submission" date="2020-05" db="EMBL/GenBank/DDBJ databases">
        <authorList>
            <person name="Chiriac C."/>
            <person name="Salcher M."/>
            <person name="Ghai R."/>
            <person name="Kavagutti S V."/>
        </authorList>
    </citation>
    <scope>NUCLEOTIDE SEQUENCE</scope>
</reference>
<proteinExistence type="predicted"/>
<accession>A0A6J7L372</accession>
<feature type="region of interest" description="Disordered" evidence="1">
    <location>
        <begin position="1"/>
        <end position="89"/>
    </location>
</feature>
<dbReference type="EMBL" id="CAFBMK010000520">
    <property type="protein sequence ID" value="CAB4962630.1"/>
    <property type="molecule type" value="Genomic_DNA"/>
</dbReference>